<reference evidence="3 4" key="1">
    <citation type="submission" date="2015-11" db="EMBL/GenBank/DDBJ databases">
        <title>Whole-Genome Sequence of Candidatus Oderbacter manganicum from the National Park Lower Oder Valley, Germany.</title>
        <authorList>
            <person name="Braun B."/>
            <person name="Liere K."/>
            <person name="Szewzyk U."/>
        </authorList>
    </citation>
    <scope>NUCLEOTIDE SEQUENCE [LARGE SCALE GENOMIC DNA]</scope>
    <source>
        <strain evidence="3 4">OTSz_A_272</strain>
    </source>
</reference>
<dbReference type="GO" id="GO:0016491">
    <property type="term" value="F:oxidoreductase activity"/>
    <property type="evidence" value="ECO:0007669"/>
    <property type="project" value="UniProtKB-KW"/>
</dbReference>
<evidence type="ECO:0008006" key="5">
    <source>
        <dbReference type="Google" id="ProtNLM"/>
    </source>
</evidence>
<dbReference type="Pfam" id="PF13561">
    <property type="entry name" value="adh_short_C2"/>
    <property type="match status" value="1"/>
</dbReference>
<dbReference type="Gene3D" id="3.40.50.720">
    <property type="entry name" value="NAD(P)-binding Rossmann-like Domain"/>
    <property type="match status" value="1"/>
</dbReference>
<evidence type="ECO:0000256" key="1">
    <source>
        <dbReference type="ARBA" id="ARBA00006484"/>
    </source>
</evidence>
<dbReference type="InterPro" id="IPR036291">
    <property type="entry name" value="NAD(P)-bd_dom_sf"/>
</dbReference>
<dbReference type="OrthoDB" id="7375193at2"/>
<evidence type="ECO:0000313" key="4">
    <source>
        <dbReference type="Proteomes" id="UP000092498"/>
    </source>
</evidence>
<dbReference type="RefSeq" id="WP_066768363.1">
    <property type="nucleotide sequence ID" value="NZ_CP013244.1"/>
</dbReference>
<dbReference type="FunFam" id="3.40.50.720:FF:000084">
    <property type="entry name" value="Short-chain dehydrogenase reductase"/>
    <property type="match status" value="1"/>
</dbReference>
<dbReference type="PRINTS" id="PR00080">
    <property type="entry name" value="SDRFAMILY"/>
</dbReference>
<dbReference type="InterPro" id="IPR002347">
    <property type="entry name" value="SDR_fam"/>
</dbReference>
<gene>
    <name evidence="3" type="ORF">ATE48_04910</name>
</gene>
<dbReference type="KEGG" id="cbot:ATE48_04910"/>
<accession>A0A1B1AFE5</accession>
<name>A0A1B1AFE5_9PROT</name>
<organism evidence="3 4">
    <name type="scientific">Candidatus Viadribacter manganicus</name>
    <dbReference type="NCBI Taxonomy" id="1759059"/>
    <lineage>
        <taxon>Bacteria</taxon>
        <taxon>Pseudomonadati</taxon>
        <taxon>Pseudomonadota</taxon>
        <taxon>Alphaproteobacteria</taxon>
        <taxon>Hyphomonadales</taxon>
        <taxon>Hyphomonadaceae</taxon>
        <taxon>Candidatus Viadribacter</taxon>
    </lineage>
</organism>
<dbReference type="SUPFAM" id="SSF51735">
    <property type="entry name" value="NAD(P)-binding Rossmann-fold domains"/>
    <property type="match status" value="1"/>
</dbReference>
<dbReference type="CDD" id="cd05233">
    <property type="entry name" value="SDR_c"/>
    <property type="match status" value="1"/>
</dbReference>
<dbReference type="PANTHER" id="PTHR24321">
    <property type="entry name" value="DEHYDROGENASES, SHORT CHAIN"/>
    <property type="match status" value="1"/>
</dbReference>
<evidence type="ECO:0000313" key="3">
    <source>
        <dbReference type="EMBL" id="ANP45296.1"/>
    </source>
</evidence>
<evidence type="ECO:0000256" key="2">
    <source>
        <dbReference type="ARBA" id="ARBA00023002"/>
    </source>
</evidence>
<keyword evidence="4" id="KW-1185">Reference proteome</keyword>
<proteinExistence type="inferred from homology"/>
<sequence>MRLAGKRAIVVGAGQTPGDTIGNGRAIATLFAREGAQVLCTDRIGERAEATANEIGGAAFEADITSADACAAIVAEAHTRFGGVDILINNVGIGGGGDGPAHVADEAAFDRIMSVNLKGAWLTVKAATPALREAKGAIVNISSLASLAGSGMIAYEVSKAALNRLTVSVALANAKHGLRCNAILPGLMDTPMAISGHSQDGRIDVEALRAKRAAQVPLNAQMGDAWDTANAALFLASDEAKYITGVLLPVDGGMSARVG</sequence>
<dbReference type="EMBL" id="CP013244">
    <property type="protein sequence ID" value="ANP45296.1"/>
    <property type="molecule type" value="Genomic_DNA"/>
</dbReference>
<dbReference type="InParanoid" id="A0A1B1AFE5"/>
<dbReference type="STRING" id="1759059.ATE48_04910"/>
<dbReference type="PRINTS" id="PR00081">
    <property type="entry name" value="GDHRDH"/>
</dbReference>
<dbReference type="AlphaFoldDB" id="A0A1B1AFE5"/>
<dbReference type="Proteomes" id="UP000092498">
    <property type="component" value="Chromosome"/>
</dbReference>
<keyword evidence="2" id="KW-0560">Oxidoreductase</keyword>
<dbReference type="PANTHER" id="PTHR24321:SF15">
    <property type="entry name" value="OXIDOREDUCTASE UCPA"/>
    <property type="match status" value="1"/>
</dbReference>
<comment type="similarity">
    <text evidence="1">Belongs to the short-chain dehydrogenases/reductases (SDR) family.</text>
</comment>
<protein>
    <recommendedName>
        <fullName evidence="5">3-oxoacyl-ACP reductase</fullName>
    </recommendedName>
</protein>